<feature type="transmembrane region" description="Helical" evidence="1">
    <location>
        <begin position="33"/>
        <end position="52"/>
    </location>
</feature>
<reference evidence="2" key="1">
    <citation type="submission" date="2019-03" db="EMBL/GenBank/DDBJ databases">
        <title>Single cell metagenomics reveals metabolic interactions within the superorganism composed of flagellate Streblomastix strix and complex community of Bacteroidetes bacteria on its surface.</title>
        <authorList>
            <person name="Treitli S.C."/>
            <person name="Kolisko M."/>
            <person name="Husnik F."/>
            <person name="Keeling P."/>
            <person name="Hampl V."/>
        </authorList>
    </citation>
    <scope>NUCLEOTIDE SEQUENCE</scope>
    <source>
        <strain evidence="2">STM</strain>
    </source>
</reference>
<dbReference type="EMBL" id="SNRY01000879">
    <property type="protein sequence ID" value="KAA6335575.1"/>
    <property type="molecule type" value="Genomic_DNA"/>
</dbReference>
<keyword evidence="1" id="KW-1133">Transmembrane helix</keyword>
<dbReference type="PROSITE" id="PS51257">
    <property type="entry name" value="PROKAR_LIPOPROTEIN"/>
    <property type="match status" value="1"/>
</dbReference>
<feature type="transmembrane region" description="Helical" evidence="1">
    <location>
        <begin position="7"/>
        <end position="27"/>
    </location>
</feature>
<keyword evidence="1" id="KW-0472">Membrane</keyword>
<sequence length="57" mass="6133">MKSLLKNAGLILILIGILILVACSYTGNVNNNTILLSAMILIVGGLISYIVINKRVY</sequence>
<evidence type="ECO:0008006" key="3">
    <source>
        <dbReference type="Google" id="ProtNLM"/>
    </source>
</evidence>
<accession>A0A5J4RQ63</accession>
<gene>
    <name evidence="2" type="ORF">EZS27_016208</name>
</gene>
<protein>
    <recommendedName>
        <fullName evidence="3">Lipoprotein</fullName>
    </recommendedName>
</protein>
<keyword evidence="1" id="KW-0812">Transmembrane</keyword>
<evidence type="ECO:0000313" key="2">
    <source>
        <dbReference type="EMBL" id="KAA6335575.1"/>
    </source>
</evidence>
<dbReference type="AlphaFoldDB" id="A0A5J4RQ63"/>
<comment type="caution">
    <text evidence="2">The sequence shown here is derived from an EMBL/GenBank/DDBJ whole genome shotgun (WGS) entry which is preliminary data.</text>
</comment>
<organism evidence="2">
    <name type="scientific">termite gut metagenome</name>
    <dbReference type="NCBI Taxonomy" id="433724"/>
    <lineage>
        <taxon>unclassified sequences</taxon>
        <taxon>metagenomes</taxon>
        <taxon>organismal metagenomes</taxon>
    </lineage>
</organism>
<evidence type="ECO:0000256" key="1">
    <source>
        <dbReference type="SAM" id="Phobius"/>
    </source>
</evidence>
<name>A0A5J4RQ63_9ZZZZ</name>
<proteinExistence type="predicted"/>